<keyword evidence="2" id="KW-0677">Repeat</keyword>
<dbReference type="PANTHER" id="PTHR10117:SF50">
    <property type="entry name" value="ANK_REP_REGION DOMAIN-CONTAINING PROTEIN"/>
    <property type="match status" value="1"/>
</dbReference>
<reference evidence="6 7" key="2">
    <citation type="submission" date="2018-11" db="EMBL/GenBank/DDBJ databases">
        <authorList>
            <consortium name="Pathogen Informatics"/>
        </authorList>
    </citation>
    <scope>NUCLEOTIDE SEQUENCE [LARGE SCALE GENOMIC DNA]</scope>
</reference>
<dbReference type="SMART" id="SM01420">
    <property type="entry name" value="TRP_2"/>
    <property type="match status" value="1"/>
</dbReference>
<dbReference type="GO" id="GO:0015279">
    <property type="term" value="F:store-operated calcium channel activity"/>
    <property type="evidence" value="ECO:0007669"/>
    <property type="project" value="TreeGrafter"/>
</dbReference>
<evidence type="ECO:0000313" key="6">
    <source>
        <dbReference type="EMBL" id="VDN28973.1"/>
    </source>
</evidence>
<dbReference type="Proteomes" id="UP000271098">
    <property type="component" value="Unassembled WGS sequence"/>
</dbReference>
<dbReference type="GO" id="GO:0070679">
    <property type="term" value="F:inositol 1,4,5 trisphosphate binding"/>
    <property type="evidence" value="ECO:0007669"/>
    <property type="project" value="TreeGrafter"/>
</dbReference>
<gene>
    <name evidence="6" type="ORF">GPUH_LOCUS17002</name>
</gene>
<protein>
    <submittedName>
        <fullName evidence="8">TRP_2 domain-containing protein</fullName>
    </submittedName>
</protein>
<feature type="domain" description="Transient receptor ion channel" evidence="5">
    <location>
        <begin position="59"/>
        <end position="119"/>
    </location>
</feature>
<evidence type="ECO:0000256" key="4">
    <source>
        <dbReference type="ARBA" id="ARBA00023303"/>
    </source>
</evidence>
<keyword evidence="7" id="KW-1185">Reference proteome</keyword>
<keyword evidence="4" id="KW-0407">Ion channel</keyword>
<dbReference type="OrthoDB" id="2373987at2759"/>
<evidence type="ECO:0000259" key="5">
    <source>
        <dbReference type="SMART" id="SM01420"/>
    </source>
</evidence>
<evidence type="ECO:0000256" key="1">
    <source>
        <dbReference type="ARBA" id="ARBA00022448"/>
    </source>
</evidence>
<dbReference type="Pfam" id="PF08344">
    <property type="entry name" value="TRP_2"/>
    <property type="match status" value="1"/>
</dbReference>
<keyword evidence="3" id="KW-0406">Ion transport</keyword>
<dbReference type="GO" id="GO:0051480">
    <property type="term" value="P:regulation of cytosolic calcium ion concentration"/>
    <property type="evidence" value="ECO:0007669"/>
    <property type="project" value="TreeGrafter"/>
</dbReference>
<evidence type="ECO:0000313" key="7">
    <source>
        <dbReference type="Proteomes" id="UP000271098"/>
    </source>
</evidence>
<organism evidence="8">
    <name type="scientific">Gongylonema pulchrum</name>
    <dbReference type="NCBI Taxonomy" id="637853"/>
    <lineage>
        <taxon>Eukaryota</taxon>
        <taxon>Metazoa</taxon>
        <taxon>Ecdysozoa</taxon>
        <taxon>Nematoda</taxon>
        <taxon>Chromadorea</taxon>
        <taxon>Rhabditida</taxon>
        <taxon>Spirurina</taxon>
        <taxon>Spiruromorpha</taxon>
        <taxon>Spiruroidea</taxon>
        <taxon>Gongylonematidae</taxon>
        <taxon>Gongylonema</taxon>
    </lineage>
</organism>
<dbReference type="GO" id="GO:0034703">
    <property type="term" value="C:cation channel complex"/>
    <property type="evidence" value="ECO:0007669"/>
    <property type="project" value="TreeGrafter"/>
</dbReference>
<evidence type="ECO:0000256" key="2">
    <source>
        <dbReference type="ARBA" id="ARBA00022737"/>
    </source>
</evidence>
<keyword evidence="1" id="KW-0813">Transport</keyword>
<dbReference type="EMBL" id="UYRT01084533">
    <property type="protein sequence ID" value="VDN28973.1"/>
    <property type="molecule type" value="Genomic_DNA"/>
</dbReference>
<dbReference type="InterPro" id="IPR013555">
    <property type="entry name" value="TRP_dom"/>
</dbReference>
<accession>A0A183E7Q9</accession>
<dbReference type="WBParaSite" id="GPUH_0001702201-mRNA-1">
    <property type="protein sequence ID" value="GPUH_0001702201-mRNA-1"/>
    <property type="gene ID" value="GPUH_0001702201"/>
</dbReference>
<dbReference type="InterPro" id="IPR002153">
    <property type="entry name" value="TRPC_channel"/>
</dbReference>
<dbReference type="GO" id="GO:0007338">
    <property type="term" value="P:single fertilization"/>
    <property type="evidence" value="ECO:0007669"/>
    <property type="project" value="TreeGrafter"/>
</dbReference>
<dbReference type="PANTHER" id="PTHR10117">
    <property type="entry name" value="TRANSIENT RECEPTOR POTENTIAL CHANNEL"/>
    <property type="match status" value="1"/>
</dbReference>
<reference evidence="8" key="1">
    <citation type="submission" date="2016-06" db="UniProtKB">
        <authorList>
            <consortium name="WormBaseParasite"/>
        </authorList>
    </citation>
    <scope>IDENTIFICATION</scope>
</reference>
<sequence length="289" mass="32654">MSLTKAQGHIRRLLALLFNRKSVEPTKEALLTAICIGSRPLVEFILSLFYEFPGEERSGACDLCGRSARCLTNSVILLDTYRAISSAPFLWLACSDPLLAALNLAVDLEVCEEMEKEHKVAYGELRRNVAEFALKIVEQCWNMNEIDTLLSYKEGATLVDGELRFPRITLALQAHMKSFLASIGVQTAMKGQWRGMWMSYGKSACQDFSRHLRHIVFYPFLATIHAFSAGKYIKTFKYPLARYMSRLASYISFLIVLICIRCFGREGEQASERALLDSGEFSFLKTVSL</sequence>
<proteinExistence type="predicted"/>
<name>A0A183E7Q9_9BILA</name>
<dbReference type="AlphaFoldDB" id="A0A183E7Q9"/>
<evidence type="ECO:0000256" key="3">
    <source>
        <dbReference type="ARBA" id="ARBA00023065"/>
    </source>
</evidence>
<dbReference type="GO" id="GO:0005886">
    <property type="term" value="C:plasma membrane"/>
    <property type="evidence" value="ECO:0007669"/>
    <property type="project" value="TreeGrafter"/>
</dbReference>
<evidence type="ECO:0000313" key="8">
    <source>
        <dbReference type="WBParaSite" id="GPUH_0001702201-mRNA-1"/>
    </source>
</evidence>